<keyword evidence="3" id="KW-1185">Reference proteome</keyword>
<dbReference type="InterPro" id="IPR010985">
    <property type="entry name" value="Ribbon_hlx_hlx"/>
</dbReference>
<dbReference type="Proteomes" id="UP000655868">
    <property type="component" value="Unassembled WGS sequence"/>
</dbReference>
<accession>A0A934NPH3</accession>
<name>A0A934NPH3_9NOCA</name>
<dbReference type="Gene3D" id="1.10.1220.10">
    <property type="entry name" value="Met repressor-like"/>
    <property type="match status" value="1"/>
</dbReference>
<dbReference type="RefSeq" id="WP_199703664.1">
    <property type="nucleotide sequence ID" value="NZ_JAEMNV010000003.1"/>
</dbReference>
<evidence type="ECO:0008006" key="4">
    <source>
        <dbReference type="Google" id="ProtNLM"/>
    </source>
</evidence>
<dbReference type="EMBL" id="JAEMNV010000003">
    <property type="protein sequence ID" value="MBJ8338937.1"/>
    <property type="molecule type" value="Genomic_DNA"/>
</dbReference>
<gene>
    <name evidence="2" type="ORF">JGU71_08575</name>
</gene>
<feature type="region of interest" description="Disordered" evidence="1">
    <location>
        <begin position="79"/>
        <end position="108"/>
    </location>
</feature>
<dbReference type="InterPro" id="IPR013321">
    <property type="entry name" value="Arc_rbn_hlx_hlx"/>
</dbReference>
<evidence type="ECO:0000256" key="1">
    <source>
        <dbReference type="SAM" id="MobiDB-lite"/>
    </source>
</evidence>
<organism evidence="2 3">
    <name type="scientific">Antrihabitans stalagmiti</name>
    <dbReference type="NCBI Taxonomy" id="2799499"/>
    <lineage>
        <taxon>Bacteria</taxon>
        <taxon>Bacillati</taxon>
        <taxon>Actinomycetota</taxon>
        <taxon>Actinomycetes</taxon>
        <taxon>Mycobacteriales</taxon>
        <taxon>Nocardiaceae</taxon>
        <taxon>Antrihabitans</taxon>
    </lineage>
</organism>
<dbReference type="AlphaFoldDB" id="A0A934NPH3"/>
<protein>
    <recommendedName>
        <fullName evidence="4">Toxin-antitoxin system HicB family antitoxin</fullName>
    </recommendedName>
</protein>
<feature type="region of interest" description="Disordered" evidence="1">
    <location>
        <begin position="147"/>
        <end position="168"/>
    </location>
</feature>
<proteinExistence type="predicted"/>
<evidence type="ECO:0000313" key="3">
    <source>
        <dbReference type="Proteomes" id="UP000655868"/>
    </source>
</evidence>
<evidence type="ECO:0000313" key="2">
    <source>
        <dbReference type="EMBL" id="MBJ8338937.1"/>
    </source>
</evidence>
<comment type="caution">
    <text evidence="2">The sequence shown here is derived from an EMBL/GenBank/DDBJ whole genome shotgun (WGS) entry which is preliminary data.</text>
</comment>
<dbReference type="GO" id="GO:0006355">
    <property type="term" value="P:regulation of DNA-templated transcription"/>
    <property type="evidence" value="ECO:0007669"/>
    <property type="project" value="InterPro"/>
</dbReference>
<dbReference type="SUPFAM" id="SSF47598">
    <property type="entry name" value="Ribbon-helix-helix"/>
    <property type="match status" value="1"/>
</dbReference>
<sequence>MDLSTYIDSLRRELVVAAAAGGDDATALAERLTAPLESATRLALLNALSAAADEITTELAPGSVSVRLRGVDPEFVVTAPPSDRSYDDAELSIPAPSPPSDADEGSTSRINLRLPESIKARVEDAAGKEGLSVNAWLVRSVAATLDSSGQRARRRAPRDGAGFTGWVR</sequence>
<reference evidence="2" key="1">
    <citation type="submission" date="2020-12" db="EMBL/GenBank/DDBJ databases">
        <title>Antrihabitans popcorni sp. nov. and Antrihabitans auranticaus sp. nov., isolated from a larva cave.</title>
        <authorList>
            <person name="Lee S.D."/>
            <person name="Kim I.S."/>
        </authorList>
    </citation>
    <scope>NUCLEOTIDE SEQUENCE</scope>
    <source>
        <strain evidence="2">YC3-6</strain>
    </source>
</reference>